<sequence>MLILIFFFCLNNVVLTTGKRTQVLWMVPSWTCIGEHSIPVEENGMIQNENQHYKNGSKFAMFYMEKFGKFPYFEDFEKSINGGLPQNGDISEHLRLAEKDIIEMIPSKDFNGIAVIDLEHFRPSWELSWGKFGIYKKESIKLARQNHPTLSKEELTLLARQEYDTAAKKYFVETIRLGKRLRPNAKWGYYLFPKCNDNVGQIGEVKCSEKFKIYNENLSWLWKESQALFPSFYLHPRTRDTHEFNRKNFAALITESRRIKKIHCPHCEIHMFTGFEYDAYRNPLDLYSKKSLRVTLESAMRMNVDSAVFWSTSKDMKKRCDNIANYVNKSLGPHIQFINNDLDKCQKKICRGKGECYLPNSKENPTSSDYLCRYDQ</sequence>
<feature type="signal peptide" evidence="7">
    <location>
        <begin position="1"/>
        <end position="18"/>
    </location>
</feature>
<evidence type="ECO:0000256" key="1">
    <source>
        <dbReference type="ARBA" id="ARBA00008871"/>
    </source>
</evidence>
<evidence type="ECO:0000256" key="3">
    <source>
        <dbReference type="PIRNR" id="PIRNR038193"/>
    </source>
</evidence>
<dbReference type="PRINTS" id="PR00846">
    <property type="entry name" value="GLHYDRLASE56"/>
</dbReference>
<dbReference type="InterPro" id="IPR017853">
    <property type="entry name" value="GH"/>
</dbReference>
<feature type="disulfide bond" evidence="5">
    <location>
        <begin position="195"/>
        <end position="207"/>
    </location>
</feature>
<feature type="disulfide bond" evidence="5">
    <location>
        <begin position="345"/>
        <end position="356"/>
    </location>
</feature>
<comment type="similarity">
    <text evidence="1 3 6">Belongs to the glycosyl hydrolase 56 family.</text>
</comment>
<dbReference type="OrthoDB" id="5796153at2759"/>
<dbReference type="PANTHER" id="PTHR11769:SF35">
    <property type="entry name" value="HYALURONIDASE"/>
    <property type="match status" value="1"/>
</dbReference>
<proteinExistence type="inferred from homology"/>
<comment type="caution">
    <text evidence="8">The sequence shown here is derived from an EMBL/GenBank/DDBJ whole genome shotgun (WGS) entry which is preliminary data.</text>
</comment>
<evidence type="ECO:0000256" key="2">
    <source>
        <dbReference type="ARBA" id="ARBA00023157"/>
    </source>
</evidence>
<dbReference type="InterPro" id="IPR018155">
    <property type="entry name" value="Hyaluronidase"/>
</dbReference>
<protein>
    <recommendedName>
        <fullName evidence="6">Hyaluronidase</fullName>
        <ecNumber evidence="6">3.2.1.35</ecNumber>
    </recommendedName>
</protein>
<dbReference type="EMBL" id="CANHGI010000002">
    <property type="protein sequence ID" value="CAI5441867.1"/>
    <property type="molecule type" value="Genomic_DNA"/>
</dbReference>
<keyword evidence="9" id="KW-1185">Reference proteome</keyword>
<gene>
    <name evidence="8" type="ORF">CAMP_LOCUS4504</name>
</gene>
<name>A0A9P1IEP6_9PELO</name>
<dbReference type="GO" id="GO:0005975">
    <property type="term" value="P:carbohydrate metabolic process"/>
    <property type="evidence" value="ECO:0007669"/>
    <property type="project" value="UniProtKB-UniRule"/>
</dbReference>
<organism evidence="8 9">
    <name type="scientific">Caenorhabditis angaria</name>
    <dbReference type="NCBI Taxonomy" id="860376"/>
    <lineage>
        <taxon>Eukaryota</taxon>
        <taxon>Metazoa</taxon>
        <taxon>Ecdysozoa</taxon>
        <taxon>Nematoda</taxon>
        <taxon>Chromadorea</taxon>
        <taxon>Rhabditida</taxon>
        <taxon>Rhabditina</taxon>
        <taxon>Rhabditomorpha</taxon>
        <taxon>Rhabditoidea</taxon>
        <taxon>Rhabditidae</taxon>
        <taxon>Peloderinae</taxon>
        <taxon>Caenorhabditis</taxon>
    </lineage>
</organism>
<evidence type="ECO:0000256" key="6">
    <source>
        <dbReference type="RuleBase" id="RU610713"/>
    </source>
</evidence>
<dbReference type="InterPro" id="IPR013785">
    <property type="entry name" value="Aldolase_TIM"/>
</dbReference>
<dbReference type="PANTHER" id="PTHR11769">
    <property type="entry name" value="HYALURONIDASE"/>
    <property type="match status" value="1"/>
</dbReference>
<reference evidence="8" key="1">
    <citation type="submission" date="2022-11" db="EMBL/GenBank/DDBJ databases">
        <authorList>
            <person name="Kikuchi T."/>
        </authorList>
    </citation>
    <scope>NUCLEOTIDE SEQUENCE</scope>
    <source>
        <strain evidence="8">PS1010</strain>
    </source>
</reference>
<keyword evidence="2 5" id="KW-1015">Disulfide bond</keyword>
<feature type="disulfide bond" evidence="5">
    <location>
        <begin position="32"/>
        <end position="320"/>
    </location>
</feature>
<dbReference type="PIRSF" id="PIRSF038193">
    <property type="entry name" value="Hyaluronidase"/>
    <property type="match status" value="1"/>
</dbReference>
<evidence type="ECO:0000313" key="8">
    <source>
        <dbReference type="EMBL" id="CAI5441867.1"/>
    </source>
</evidence>
<dbReference type="AlphaFoldDB" id="A0A9P1IEP6"/>
<comment type="catalytic activity">
    <reaction evidence="6">
        <text>Random hydrolysis of (1-&gt;4)-linkages between N-acetyl-beta-D-glucosamine and D-glucuronate residues in hyaluronate.</text>
        <dbReference type="EC" id="3.2.1.35"/>
    </reaction>
</comment>
<keyword evidence="6" id="KW-0326">Glycosidase</keyword>
<evidence type="ECO:0000256" key="5">
    <source>
        <dbReference type="PIRSR" id="PIRSR038193-3"/>
    </source>
</evidence>
<dbReference type="Proteomes" id="UP001152747">
    <property type="component" value="Unassembled WGS sequence"/>
</dbReference>
<evidence type="ECO:0000313" key="9">
    <source>
        <dbReference type="Proteomes" id="UP001152747"/>
    </source>
</evidence>
<dbReference type="Gene3D" id="3.20.20.70">
    <property type="entry name" value="Aldolase class I"/>
    <property type="match status" value="1"/>
</dbReference>
<dbReference type="SUPFAM" id="SSF51445">
    <property type="entry name" value="(Trans)glycosidases"/>
    <property type="match status" value="1"/>
</dbReference>
<dbReference type="GO" id="GO:0004415">
    <property type="term" value="F:hyalurononglucosaminidase activity"/>
    <property type="evidence" value="ECO:0007669"/>
    <property type="project" value="UniProtKB-UniRule"/>
</dbReference>
<dbReference type="EC" id="3.2.1.35" evidence="6"/>
<dbReference type="GO" id="GO:0030214">
    <property type="term" value="P:hyaluronan catabolic process"/>
    <property type="evidence" value="ECO:0007669"/>
    <property type="project" value="TreeGrafter"/>
</dbReference>
<dbReference type="Pfam" id="PF01630">
    <property type="entry name" value="Glyco_hydro_56"/>
    <property type="match status" value="1"/>
</dbReference>
<accession>A0A9P1IEP6</accession>
<evidence type="ECO:0000256" key="4">
    <source>
        <dbReference type="PIRSR" id="PIRSR038193-1"/>
    </source>
</evidence>
<feature type="active site" description="Proton donor" evidence="4">
    <location>
        <position position="119"/>
    </location>
</feature>
<feature type="chain" id="PRO_5040502987" description="Hyaluronidase" evidence="7">
    <location>
        <begin position="19"/>
        <end position="376"/>
    </location>
</feature>
<keyword evidence="7" id="KW-0732">Signal</keyword>
<keyword evidence="6" id="KW-0378">Hydrolase</keyword>
<evidence type="ECO:0000256" key="7">
    <source>
        <dbReference type="SAM" id="SignalP"/>
    </source>
</evidence>